<dbReference type="Proteomes" id="UP000319817">
    <property type="component" value="Chromosome"/>
</dbReference>
<gene>
    <name evidence="1" type="ORF">K239x_25590</name>
</gene>
<reference evidence="1 2" key="1">
    <citation type="submission" date="2019-02" db="EMBL/GenBank/DDBJ databases">
        <title>Deep-cultivation of Planctomycetes and their phenomic and genomic characterization uncovers novel biology.</title>
        <authorList>
            <person name="Wiegand S."/>
            <person name="Jogler M."/>
            <person name="Boedeker C."/>
            <person name="Pinto D."/>
            <person name="Vollmers J."/>
            <person name="Rivas-Marin E."/>
            <person name="Kohn T."/>
            <person name="Peeters S.H."/>
            <person name="Heuer A."/>
            <person name="Rast P."/>
            <person name="Oberbeckmann S."/>
            <person name="Bunk B."/>
            <person name="Jeske O."/>
            <person name="Meyerdierks A."/>
            <person name="Storesund J.E."/>
            <person name="Kallscheuer N."/>
            <person name="Luecker S."/>
            <person name="Lage O.M."/>
            <person name="Pohl T."/>
            <person name="Merkel B.J."/>
            <person name="Hornburger P."/>
            <person name="Mueller R.-W."/>
            <person name="Bruemmer F."/>
            <person name="Labrenz M."/>
            <person name="Spormann A.M."/>
            <person name="Op den Camp H."/>
            <person name="Overmann J."/>
            <person name="Amann R."/>
            <person name="Jetten M.S.M."/>
            <person name="Mascher T."/>
            <person name="Medema M.H."/>
            <person name="Devos D.P."/>
            <person name="Kaster A.-K."/>
            <person name="Ovreas L."/>
            <person name="Rohde M."/>
            <person name="Galperin M.Y."/>
            <person name="Jogler C."/>
        </authorList>
    </citation>
    <scope>NUCLEOTIDE SEQUENCE [LARGE SCALE GENOMIC DNA]</scope>
    <source>
        <strain evidence="1 2">K23_9</strain>
    </source>
</reference>
<accession>A0A517NU18</accession>
<dbReference type="EMBL" id="CP036526">
    <property type="protein sequence ID" value="QDT10602.1"/>
    <property type="molecule type" value="Genomic_DNA"/>
</dbReference>
<protein>
    <submittedName>
        <fullName evidence="1">Uncharacterized protein</fullName>
    </submittedName>
</protein>
<sequence length="61" mass="6826">MNSSLSGRSVELHVRDRTRSAVHPGACVREPADLSLFSLDKKRTTAWGRFSNIITFDRAHA</sequence>
<evidence type="ECO:0000313" key="2">
    <source>
        <dbReference type="Proteomes" id="UP000319817"/>
    </source>
</evidence>
<name>A0A517NU18_9BACT</name>
<evidence type="ECO:0000313" key="1">
    <source>
        <dbReference type="EMBL" id="QDT10602.1"/>
    </source>
</evidence>
<organism evidence="1 2">
    <name type="scientific">Stieleria marina</name>
    <dbReference type="NCBI Taxonomy" id="1930275"/>
    <lineage>
        <taxon>Bacteria</taxon>
        <taxon>Pseudomonadati</taxon>
        <taxon>Planctomycetota</taxon>
        <taxon>Planctomycetia</taxon>
        <taxon>Pirellulales</taxon>
        <taxon>Pirellulaceae</taxon>
        <taxon>Stieleria</taxon>
    </lineage>
</organism>
<proteinExistence type="predicted"/>
<keyword evidence="2" id="KW-1185">Reference proteome</keyword>
<dbReference type="AlphaFoldDB" id="A0A517NU18"/>